<dbReference type="EMBL" id="CWKI01000006">
    <property type="protein sequence ID" value="CTR07280.1"/>
    <property type="molecule type" value="Genomic_DNA"/>
</dbReference>
<evidence type="ECO:0000313" key="6">
    <source>
        <dbReference type="Proteomes" id="UP000199069"/>
    </source>
</evidence>
<feature type="transmembrane region" description="Helical" evidence="2">
    <location>
        <begin position="315"/>
        <end position="336"/>
    </location>
</feature>
<evidence type="ECO:0000256" key="2">
    <source>
        <dbReference type="SAM" id="Phobius"/>
    </source>
</evidence>
<protein>
    <submittedName>
        <fullName evidence="5">PXA domain-domain containing protein</fullName>
    </submittedName>
</protein>
<dbReference type="OMA" id="PWFIQKT"/>
<dbReference type="Pfam" id="PF02194">
    <property type="entry name" value="PXA"/>
    <property type="match status" value="1"/>
</dbReference>
<dbReference type="GO" id="GO:0035091">
    <property type="term" value="F:phosphatidylinositol binding"/>
    <property type="evidence" value="ECO:0007669"/>
    <property type="project" value="TreeGrafter"/>
</dbReference>
<feature type="transmembrane region" description="Helical" evidence="2">
    <location>
        <begin position="273"/>
        <end position="294"/>
    </location>
</feature>
<dbReference type="PANTHER" id="PTHR22775:SF3">
    <property type="entry name" value="SORTING NEXIN-13"/>
    <property type="match status" value="1"/>
</dbReference>
<sequence>MAALRTVPSRKRGPPVSTTVPTEVDRAQAQPLHRRILFPPSSSAESPRILHSSAHETLDPLILDLIALSLRAYVTPWYNGAISRDPDKAFLQAVTAVLVHVVQALEVRLAAVDWANVLLSELPDVLANHYRDWDSAVERAGGGMAHNLSVDDMFHHLQPHIAIHLRQAAEGETTARHRVTPEVDRVYLRALVNRLLKLLLPPEDYRSETERAIVREIIVGVVFGTVFNRVAQPWFIHGLIAKQLEAREAERAVAQKTAAADDRPAGTGFVDKAFTALLSLPLLFASLASTFSALSSSARTTSSDRSSSPPPHESLIALILAVVPSSVFLSQLVYLVSLPLAFFSTQLGSFLAQSVTGHACSASTVKVVLEGAIKGMFPNDGWPAPKEEDPDEEAQDELRRRCEEALARALPSSIPSLLYPRLPAEPPDPRIHLARHLLRPLTSHTANVHLFLSIVDLVVGKVFPELIVAPED</sequence>
<reference evidence="4 6" key="1">
    <citation type="submission" date="2015-07" db="EMBL/GenBank/DDBJ databases">
        <authorList>
            <person name="Cajimat M.N.B."/>
            <person name="Milazzo M.L."/>
            <person name="Fulhorst C.F."/>
        </authorList>
    </citation>
    <scope>NUCLEOTIDE SEQUENCE [LARGE SCALE GENOMIC DNA]</scope>
    <source>
        <strain evidence="4">Single colony</strain>
    </source>
</reference>
<gene>
    <name evidence="4" type="primary">FGENESH: predicted gene_6.63</name>
    <name evidence="5" type="ORF">AAT19DRAFT_14547</name>
    <name evidence="4" type="ORF">BN2166_0031410</name>
</gene>
<dbReference type="OrthoDB" id="5582218at2759"/>
<dbReference type="STRING" id="5286.A0A0K3CFL0"/>
<reference evidence="5 7" key="2">
    <citation type="journal article" date="2018" name="Elife">
        <title>Functional genomics of lipid metabolism in the oleaginous yeast Rhodosporidium toruloides.</title>
        <authorList>
            <person name="Coradetti S.T."/>
            <person name="Pinel D."/>
            <person name="Geiselman G."/>
            <person name="Ito M."/>
            <person name="Mondo S."/>
            <person name="Reilly M.C."/>
            <person name="Cheng Y.F."/>
            <person name="Bauer S."/>
            <person name="Grigoriev I."/>
            <person name="Gladden J.M."/>
            <person name="Simmons B.A."/>
            <person name="Brem R."/>
            <person name="Arkin A.P."/>
            <person name="Skerker J.M."/>
        </authorList>
    </citation>
    <scope>NUCLEOTIDE SEQUENCE [LARGE SCALE GENOMIC DNA]</scope>
    <source>
        <strain evidence="5 7">NBRC 0880</strain>
    </source>
</reference>
<dbReference type="InterPro" id="IPR003114">
    <property type="entry name" value="Phox_assoc"/>
</dbReference>
<accession>A0A0K3CFL0</accession>
<evidence type="ECO:0000256" key="1">
    <source>
        <dbReference type="SAM" id="MobiDB-lite"/>
    </source>
</evidence>
<dbReference type="Proteomes" id="UP000199069">
    <property type="component" value="Unassembled WGS sequence"/>
</dbReference>
<evidence type="ECO:0000259" key="3">
    <source>
        <dbReference type="PROSITE" id="PS51207"/>
    </source>
</evidence>
<feature type="region of interest" description="Disordered" evidence="1">
    <location>
        <begin position="1"/>
        <end position="25"/>
    </location>
</feature>
<dbReference type="PANTHER" id="PTHR22775">
    <property type="entry name" value="SORTING NEXIN"/>
    <property type="match status" value="1"/>
</dbReference>
<keyword evidence="2" id="KW-0812">Transmembrane</keyword>
<keyword evidence="2" id="KW-1133">Transmembrane helix</keyword>
<name>A0A0K3CFL0_RHOTO</name>
<dbReference type="Proteomes" id="UP000239560">
    <property type="component" value="Unassembled WGS sequence"/>
</dbReference>
<dbReference type="EMBL" id="LCTV02000006">
    <property type="protein sequence ID" value="PRQ74194.1"/>
    <property type="molecule type" value="Genomic_DNA"/>
</dbReference>
<keyword evidence="2" id="KW-0472">Membrane</keyword>
<proteinExistence type="predicted"/>
<dbReference type="SMART" id="SM00313">
    <property type="entry name" value="PXA"/>
    <property type="match status" value="1"/>
</dbReference>
<evidence type="ECO:0000313" key="4">
    <source>
        <dbReference type="EMBL" id="CTR07280.1"/>
    </source>
</evidence>
<evidence type="ECO:0000313" key="5">
    <source>
        <dbReference type="EMBL" id="PRQ74194.1"/>
    </source>
</evidence>
<organism evidence="4 6">
    <name type="scientific">Rhodotorula toruloides</name>
    <name type="common">Yeast</name>
    <name type="synonym">Rhodosporidium toruloides</name>
    <dbReference type="NCBI Taxonomy" id="5286"/>
    <lineage>
        <taxon>Eukaryota</taxon>
        <taxon>Fungi</taxon>
        <taxon>Dikarya</taxon>
        <taxon>Basidiomycota</taxon>
        <taxon>Pucciniomycotina</taxon>
        <taxon>Microbotryomycetes</taxon>
        <taxon>Sporidiobolales</taxon>
        <taxon>Sporidiobolaceae</taxon>
        <taxon>Rhodotorula</taxon>
    </lineage>
</organism>
<dbReference type="AlphaFoldDB" id="A0A0K3CFL0"/>
<keyword evidence="6" id="KW-1185">Reference proteome</keyword>
<feature type="domain" description="PXA" evidence="3">
    <location>
        <begin position="55"/>
        <end position="248"/>
    </location>
</feature>
<evidence type="ECO:0000313" key="7">
    <source>
        <dbReference type="Proteomes" id="UP000239560"/>
    </source>
</evidence>
<dbReference type="PROSITE" id="PS51207">
    <property type="entry name" value="PXA"/>
    <property type="match status" value="1"/>
</dbReference>